<evidence type="ECO:0000313" key="4">
    <source>
        <dbReference type="Proteomes" id="UP000030762"/>
    </source>
</evidence>
<dbReference type="GO" id="GO:0030125">
    <property type="term" value="C:clathrin vesicle coat"/>
    <property type="evidence" value="ECO:0007669"/>
    <property type="project" value="TreeGrafter"/>
</dbReference>
<dbReference type="OMA" id="NEGHRAQ"/>
<proteinExistence type="predicted"/>
<dbReference type="InterPro" id="IPR012466">
    <property type="entry name" value="NECAP_PHear"/>
</dbReference>
<dbReference type="AlphaFoldDB" id="T0QAQ3"/>
<feature type="region of interest" description="Disordered" evidence="1">
    <location>
        <begin position="164"/>
        <end position="190"/>
    </location>
</feature>
<dbReference type="SUPFAM" id="SSF50729">
    <property type="entry name" value="PH domain-like"/>
    <property type="match status" value="1"/>
</dbReference>
<dbReference type="PANTHER" id="PTHR12847:SF9">
    <property type="entry name" value="NECAP-LIKE PROTEIN CG9132"/>
    <property type="match status" value="1"/>
</dbReference>
<dbReference type="VEuPathDB" id="FungiDB:SDRG_11655"/>
<gene>
    <name evidence="3" type="ORF">SDRG_11655</name>
</gene>
<dbReference type="eggNOG" id="KOG2500">
    <property type="taxonomic scope" value="Eukaryota"/>
</dbReference>
<dbReference type="RefSeq" id="XP_008615926.1">
    <property type="nucleotide sequence ID" value="XM_008617704.1"/>
</dbReference>
<dbReference type="STRING" id="1156394.T0QAQ3"/>
<dbReference type="Proteomes" id="UP000030762">
    <property type="component" value="Unassembled WGS sequence"/>
</dbReference>
<dbReference type="Gene3D" id="2.30.29.30">
    <property type="entry name" value="Pleckstrin-homology domain (PH domain)/Phosphotyrosine-binding domain (PTB)"/>
    <property type="match status" value="1"/>
</dbReference>
<keyword evidence="4" id="KW-1185">Reference proteome</keyword>
<sequence>MADESIERVLTVINQCFAFAIPPQSSAAGHRADSWPKDPVWTGRLVISVVNDVTQVQLRDPKTGGLFAACPILKDGTPSVQKVVDSSRYFVLRIVDAKSGRHAFIGIAFEDRNDAFDFNVAIDDHQNEMKREENAIAEASSKPAVAVDYSLKQGQTIKIKLNKKTKEFDPSPSPAPVQPFAQASSSASGSKNADLLGFGAFDAPASSTQQAAPSTWETF</sequence>
<dbReference type="CDD" id="cd13228">
    <property type="entry name" value="PHear_NECAP"/>
    <property type="match status" value="1"/>
</dbReference>
<protein>
    <recommendedName>
        <fullName evidence="2">NECAP PHear domain-containing protein</fullName>
    </recommendedName>
</protein>
<dbReference type="InterPro" id="IPR011993">
    <property type="entry name" value="PH-like_dom_sf"/>
</dbReference>
<feature type="domain" description="NECAP PHear" evidence="2">
    <location>
        <begin position="6"/>
        <end position="161"/>
    </location>
</feature>
<dbReference type="GO" id="GO:0006897">
    <property type="term" value="P:endocytosis"/>
    <property type="evidence" value="ECO:0007669"/>
    <property type="project" value="InterPro"/>
</dbReference>
<dbReference type="InParanoid" id="T0QAQ3"/>
<reference evidence="3 4" key="1">
    <citation type="submission" date="2012-04" db="EMBL/GenBank/DDBJ databases">
        <title>The Genome Sequence of Saprolegnia declina VS20.</title>
        <authorList>
            <consortium name="The Broad Institute Genome Sequencing Platform"/>
            <person name="Russ C."/>
            <person name="Nusbaum C."/>
            <person name="Tyler B."/>
            <person name="van West P."/>
            <person name="Dieguez-Uribeondo J."/>
            <person name="de Bruijn I."/>
            <person name="Tripathy S."/>
            <person name="Jiang R."/>
            <person name="Young S.K."/>
            <person name="Zeng Q."/>
            <person name="Gargeya S."/>
            <person name="Fitzgerald M."/>
            <person name="Haas B."/>
            <person name="Abouelleil A."/>
            <person name="Alvarado L."/>
            <person name="Arachchi H.M."/>
            <person name="Berlin A."/>
            <person name="Chapman S.B."/>
            <person name="Goldberg J."/>
            <person name="Griggs A."/>
            <person name="Gujja S."/>
            <person name="Hansen M."/>
            <person name="Howarth C."/>
            <person name="Imamovic A."/>
            <person name="Larimer J."/>
            <person name="McCowen C."/>
            <person name="Montmayeur A."/>
            <person name="Murphy C."/>
            <person name="Neiman D."/>
            <person name="Pearson M."/>
            <person name="Priest M."/>
            <person name="Roberts A."/>
            <person name="Saif S."/>
            <person name="Shea T."/>
            <person name="Sisk P."/>
            <person name="Sykes S."/>
            <person name="Wortman J."/>
            <person name="Nusbaum C."/>
            <person name="Birren B."/>
        </authorList>
    </citation>
    <scope>NUCLEOTIDE SEQUENCE [LARGE SCALE GENOMIC DNA]</scope>
    <source>
        <strain evidence="3 4">VS20</strain>
    </source>
</reference>
<name>T0QAQ3_SAPDV</name>
<dbReference type="PANTHER" id="PTHR12847">
    <property type="entry name" value="ATP-BINDING CASSETTE ABC TRANSPORTER-RELATED"/>
    <property type="match status" value="1"/>
</dbReference>
<dbReference type="Pfam" id="PF07933">
    <property type="entry name" value="DUF1681"/>
    <property type="match status" value="1"/>
</dbReference>
<dbReference type="OrthoDB" id="10265489at2759"/>
<organism evidence="3 4">
    <name type="scientific">Saprolegnia diclina (strain VS20)</name>
    <dbReference type="NCBI Taxonomy" id="1156394"/>
    <lineage>
        <taxon>Eukaryota</taxon>
        <taxon>Sar</taxon>
        <taxon>Stramenopiles</taxon>
        <taxon>Oomycota</taxon>
        <taxon>Saprolegniomycetes</taxon>
        <taxon>Saprolegniales</taxon>
        <taxon>Saprolegniaceae</taxon>
        <taxon>Saprolegnia</taxon>
    </lineage>
</organism>
<evidence type="ECO:0000256" key="1">
    <source>
        <dbReference type="SAM" id="MobiDB-lite"/>
    </source>
</evidence>
<evidence type="ECO:0000313" key="3">
    <source>
        <dbReference type="EMBL" id="EQC30600.1"/>
    </source>
</evidence>
<dbReference type="GeneID" id="19952382"/>
<accession>T0QAQ3</accession>
<evidence type="ECO:0000259" key="2">
    <source>
        <dbReference type="Pfam" id="PF07933"/>
    </source>
</evidence>
<feature type="compositionally biased region" description="Polar residues" evidence="1">
    <location>
        <begin position="181"/>
        <end position="190"/>
    </location>
</feature>
<dbReference type="EMBL" id="JH767174">
    <property type="protein sequence ID" value="EQC30600.1"/>
    <property type="molecule type" value="Genomic_DNA"/>
</dbReference>